<accession>A0A8H4A5J5</accession>
<dbReference type="OrthoDB" id="10524084at2759"/>
<gene>
    <name evidence="1" type="ORF">F8M41_004668</name>
</gene>
<proteinExistence type="predicted"/>
<organism evidence="1 2">
    <name type="scientific">Gigaspora margarita</name>
    <dbReference type="NCBI Taxonomy" id="4874"/>
    <lineage>
        <taxon>Eukaryota</taxon>
        <taxon>Fungi</taxon>
        <taxon>Fungi incertae sedis</taxon>
        <taxon>Mucoromycota</taxon>
        <taxon>Glomeromycotina</taxon>
        <taxon>Glomeromycetes</taxon>
        <taxon>Diversisporales</taxon>
        <taxon>Gigasporaceae</taxon>
        <taxon>Gigaspora</taxon>
    </lineage>
</organism>
<sequence>MPFESSTLYNEYSMSSPNLECTTSLYTSESSFSSKQFNLDNSENLILPSDSFTYLDSSNVKNTKKTQVSFCYII</sequence>
<dbReference type="EMBL" id="WTPW01001429">
    <property type="protein sequence ID" value="KAF0436586.1"/>
    <property type="molecule type" value="Genomic_DNA"/>
</dbReference>
<name>A0A8H4A5J5_GIGMA</name>
<keyword evidence="2" id="KW-1185">Reference proteome</keyword>
<evidence type="ECO:0000313" key="2">
    <source>
        <dbReference type="Proteomes" id="UP000439903"/>
    </source>
</evidence>
<comment type="caution">
    <text evidence="1">The sequence shown here is derived from an EMBL/GenBank/DDBJ whole genome shotgun (WGS) entry which is preliminary data.</text>
</comment>
<dbReference type="Proteomes" id="UP000439903">
    <property type="component" value="Unassembled WGS sequence"/>
</dbReference>
<reference evidence="1 2" key="1">
    <citation type="journal article" date="2019" name="Environ. Microbiol.">
        <title>At the nexus of three kingdoms: the genome of the mycorrhizal fungus Gigaspora margarita provides insights into plant, endobacterial and fungal interactions.</title>
        <authorList>
            <person name="Venice F."/>
            <person name="Ghignone S."/>
            <person name="Salvioli di Fossalunga A."/>
            <person name="Amselem J."/>
            <person name="Novero M."/>
            <person name="Xianan X."/>
            <person name="Sedzielewska Toro K."/>
            <person name="Morin E."/>
            <person name="Lipzen A."/>
            <person name="Grigoriev I.V."/>
            <person name="Henrissat B."/>
            <person name="Martin F.M."/>
            <person name="Bonfante P."/>
        </authorList>
    </citation>
    <scope>NUCLEOTIDE SEQUENCE [LARGE SCALE GENOMIC DNA]</scope>
    <source>
        <strain evidence="1 2">BEG34</strain>
    </source>
</reference>
<evidence type="ECO:0000313" key="1">
    <source>
        <dbReference type="EMBL" id="KAF0436586.1"/>
    </source>
</evidence>
<dbReference type="AlphaFoldDB" id="A0A8H4A5J5"/>
<protein>
    <submittedName>
        <fullName evidence="1">Uncharacterized protein</fullName>
    </submittedName>
</protein>